<feature type="domain" description="DUF58" evidence="1">
    <location>
        <begin position="44"/>
        <end position="257"/>
    </location>
</feature>
<comment type="caution">
    <text evidence="2">The sequence shown here is derived from an EMBL/GenBank/DDBJ whole genome shotgun (WGS) entry which is preliminary data.</text>
</comment>
<evidence type="ECO:0000259" key="1">
    <source>
        <dbReference type="Pfam" id="PF01882"/>
    </source>
</evidence>
<name>A0ABP4WQE4_9MICO</name>
<dbReference type="Proteomes" id="UP001501475">
    <property type="component" value="Unassembled WGS sequence"/>
</dbReference>
<organism evidence="2 3">
    <name type="scientific">Nostocoides vanveenii</name>
    <dbReference type="NCBI Taxonomy" id="330835"/>
    <lineage>
        <taxon>Bacteria</taxon>
        <taxon>Bacillati</taxon>
        <taxon>Actinomycetota</taxon>
        <taxon>Actinomycetes</taxon>
        <taxon>Micrococcales</taxon>
        <taxon>Intrasporangiaceae</taxon>
        <taxon>Nostocoides</taxon>
    </lineage>
</organism>
<proteinExistence type="predicted"/>
<accession>A0ABP4WQE4</accession>
<dbReference type="InterPro" id="IPR036465">
    <property type="entry name" value="vWFA_dom_sf"/>
</dbReference>
<protein>
    <submittedName>
        <fullName evidence="2">DUF58 domain-containing protein</fullName>
    </submittedName>
</protein>
<gene>
    <name evidence="2" type="ORF">GCM10009810_15340</name>
</gene>
<dbReference type="PANTHER" id="PTHR33608:SF6">
    <property type="entry name" value="BLL2464 PROTEIN"/>
    <property type="match status" value="1"/>
</dbReference>
<evidence type="ECO:0000313" key="3">
    <source>
        <dbReference type="Proteomes" id="UP001501475"/>
    </source>
</evidence>
<dbReference type="PANTHER" id="PTHR33608">
    <property type="entry name" value="BLL2464 PROTEIN"/>
    <property type="match status" value="1"/>
</dbReference>
<reference evidence="3" key="1">
    <citation type="journal article" date="2019" name="Int. J. Syst. Evol. Microbiol.">
        <title>The Global Catalogue of Microorganisms (GCM) 10K type strain sequencing project: providing services to taxonomists for standard genome sequencing and annotation.</title>
        <authorList>
            <consortium name="The Broad Institute Genomics Platform"/>
            <consortium name="The Broad Institute Genome Sequencing Center for Infectious Disease"/>
            <person name="Wu L."/>
            <person name="Ma J."/>
        </authorList>
    </citation>
    <scope>NUCLEOTIDE SEQUENCE [LARGE SCALE GENOMIC DNA]</scope>
    <source>
        <strain evidence="3">JCM 15591</strain>
    </source>
</reference>
<dbReference type="InterPro" id="IPR002881">
    <property type="entry name" value="DUF58"/>
</dbReference>
<evidence type="ECO:0000313" key="2">
    <source>
        <dbReference type="EMBL" id="GAA1756670.1"/>
    </source>
</evidence>
<dbReference type="RefSeq" id="WP_344064386.1">
    <property type="nucleotide sequence ID" value="NZ_BAAAPN010000037.1"/>
</dbReference>
<sequence>MAAIDLSAGAVLRRVEWTVLRPLDGALQGDFATLFRGEGIDFREMREYVPGDDLRRIDWNTTARMDTPYVRDYSEDRDLTAWLLLDRSASMRFGPTGRGKDAIVVDLVACFAQLLGRGGNKLGAVLFDDGPVATIPPRSGRTQVLRLIHELGRREPRSQATTELAGLLRAAVATIRQRSLVVVISDFISPPGWEKPLRQLAQRHDVMAIQIVDPLEHSLPDVGVIVLQDNETGDQVVVDTGDAGFRSRMAALAEEQNDALTATIRRTGLTLQTIRTDEDLLGAFLRMAHQRKMSRR</sequence>
<dbReference type="Gene3D" id="3.40.50.410">
    <property type="entry name" value="von Willebrand factor, type A domain"/>
    <property type="match status" value="1"/>
</dbReference>
<dbReference type="Pfam" id="PF01882">
    <property type="entry name" value="DUF58"/>
    <property type="match status" value="1"/>
</dbReference>
<keyword evidence="3" id="KW-1185">Reference proteome</keyword>
<dbReference type="SUPFAM" id="SSF53300">
    <property type="entry name" value="vWA-like"/>
    <property type="match status" value="1"/>
</dbReference>
<dbReference type="EMBL" id="BAAAPN010000037">
    <property type="protein sequence ID" value="GAA1756670.1"/>
    <property type="molecule type" value="Genomic_DNA"/>
</dbReference>